<comment type="pathway">
    <text evidence="3">Protein modification; protein ubiquitination.</text>
</comment>
<dbReference type="SMART" id="SM00184">
    <property type="entry name" value="RING"/>
    <property type="match status" value="1"/>
</dbReference>
<dbReference type="PANTHER" id="PTHR17550">
    <property type="entry name" value="E3 UBIQUITIN-PROTEIN LIGASE TTC3"/>
    <property type="match status" value="1"/>
</dbReference>
<dbReference type="InterPro" id="IPR013083">
    <property type="entry name" value="Znf_RING/FYVE/PHD"/>
</dbReference>
<dbReference type="GO" id="GO:0061630">
    <property type="term" value="F:ubiquitin protein ligase activity"/>
    <property type="evidence" value="ECO:0007669"/>
    <property type="project" value="UniProtKB-EC"/>
</dbReference>
<dbReference type="Pfam" id="PF24812">
    <property type="entry name" value="WHD_TTC3"/>
    <property type="match status" value="1"/>
</dbReference>
<sequence length="1665" mass="187768">KALGDGKRAIVLKPNWPKGHYRLCDALFSLGEHKRAIAANTKAQQLCKDVPDGIRDLIQQKERFLKKQRDENRGRTRTDGLKEELNSKKEQSKLPTKPLCESYKNDSKRNQERNGSKTRLSQYPEKTLMPVNDSDNIMSKLKSLIHDGYIALLDKRAHNAKNAFIKVLNLVDPEKLEEMSLSTNDYVIIIYGHACALLGIGLPEELTEAENQFNKILEQFPKQRLDCLAFYGLGKVYFRQNRFADALDPFTKSLTMVNRKIVPGILTWPTTTMVIEETQDKKLKTMLEEYIEKCRFPPESDAICRYQHCQGHSKIQIYFSDPDFKGFIQVMCLQCSVEYHINCWKKLKATSFEDKNDKDFLKSPCFTPDCGGQISKIIIFNSKGLVKCEFEAKIIKSKDPSKTVVKQKCSSLSKLMIKEDRKQARKQFRKEASRHKAEKQMKEKVERNNGVEEATSKSGHSWDPLGDRMLQLITENKEQIETGVQNVSNLLQELLSFHVLSEQDYDRLCTGASKPCQVMGQLLDLIVQKNNRIKTREFLYTLSKCDEVDNKLLDWINWLNDAGREAADLFLSRYSNCLEQLDLSSLLELLDASKIDLPMSDSSKEIVEQLKQESPTKTRSFIWMLEEKREQFPSLQNPLDEYFNAMDAPCTVLKKQENEELSNTGLKSKIRNRKKKPKDSKPFVLLSGTVGTGTREEEEDEIFSDDGILAQMHSAVPFTIPEYLRGQLEDFDDIYDPQICGNHYQRVLDNHPDPTRESLYDYFAQILNEHGPMEIDDPMLVGEFENFPPEAQQLVVNAGGLKSFLMESLRFVMINSLIGLMKHAVQLKNLPLNKSAATRGTVESENNSDEVSSESLRPVAHLNPTAKEFKPVSLHQSSLSCPSVTTSLSEIQNLNQHLHYDTELGNNISTDNMYTNSNLYSDESIPDSQSSNIGSLDHNLEANDPLADHHLSAVASASQSSSAFNPTLCSDVSSSPMHPDIEQGRPVFSNLPITNYNYQFQSLNSHGGCNPMTNGMENMILASTSANTIVMDTLEEIPLSDFKPEDANGASNKLSSKESNNTSNNKCGNKRGPLLRTIAVQAHQESLSNAKINTDPFQPFENQQGDILRIEKEHNVLQKHLQEAEEKYDQLAVRSTKEIAALEKKMSAFIKKNELLKSELDLLRQDLESEIKKSQQEKRENNENLKILKSKVKSLADLNVMYTEHIQANEQLYEKRSQEFEELSNQSSREKKRLEDAIKKSVDVYQETKKRANDAEVSALESWRNTQLFFHYRAAEDAKGFLDKMKATAASSSISAMPQLQILLAAWESFLFAINQQIRQTEIQFHNQMTLVKDGTQLNSLPLVNIPSLPALPNSNMILENGSFVDPAIIASFPSASEISSIPQAGATHKPLSSLMQATLGTAKVTSKAPSVTSSFQNQSSANQIQHKASLAKHQSAWLPINNKSAKSPVPELANSAVIQPPASRPVITTSQQSKNSFDKIINRLSTMFPHYSRAHLTNFIKEVRSANGGSLSGLVYDEIINRVAELILDRQDKTRFPSSTIQQSAILAHQRPTSDFVALPAALGEGSRPNTPSAAWKPDKAQTVSQWHGNDPATFDAEPCIICHEDLTRDSVCVLQCKHHFHKLCIKQWLRENSTCPTCRVHALLSEDFPELPEIIKNAPTFHS</sequence>
<evidence type="ECO:0000256" key="7">
    <source>
        <dbReference type="ARBA" id="ARBA00022723"/>
    </source>
</evidence>
<dbReference type="CDD" id="cd16481">
    <property type="entry name" value="RING-H2_TTC3"/>
    <property type="match status" value="1"/>
</dbReference>
<keyword evidence="8 10" id="KW-0863">Zinc-finger</keyword>
<evidence type="ECO:0000256" key="5">
    <source>
        <dbReference type="ARBA" id="ARBA00022490"/>
    </source>
</evidence>
<dbReference type="GO" id="GO:0016567">
    <property type="term" value="P:protein ubiquitination"/>
    <property type="evidence" value="ECO:0007669"/>
    <property type="project" value="UniProtKB-UniPathway"/>
</dbReference>
<dbReference type="Pfam" id="PF24525">
    <property type="entry name" value="TTC3"/>
    <property type="match status" value="1"/>
</dbReference>
<dbReference type="PROSITE" id="PS50209">
    <property type="entry name" value="CARD"/>
    <property type="match status" value="1"/>
</dbReference>
<dbReference type="Pfam" id="PF24905">
    <property type="entry name" value="TTC3_9th"/>
    <property type="match status" value="1"/>
</dbReference>
<comment type="caution">
    <text evidence="16">The sequence shown here is derived from an EMBL/GenBank/DDBJ whole genome shotgun (WGS) entry which is preliminary data.</text>
</comment>
<feature type="coiled-coil region" evidence="12">
    <location>
        <begin position="1107"/>
        <end position="1251"/>
    </location>
</feature>
<feature type="region of interest" description="Disordered" evidence="13">
    <location>
        <begin position="1041"/>
        <end position="1071"/>
    </location>
</feature>
<dbReference type="InterPro" id="IPR001315">
    <property type="entry name" value="CARD"/>
</dbReference>
<dbReference type="InterPro" id="IPR019734">
    <property type="entry name" value="TPR_rpt"/>
</dbReference>
<dbReference type="GO" id="GO:0008270">
    <property type="term" value="F:zinc ion binding"/>
    <property type="evidence" value="ECO:0007669"/>
    <property type="project" value="UniProtKB-KW"/>
</dbReference>
<evidence type="ECO:0000256" key="1">
    <source>
        <dbReference type="ARBA" id="ARBA00000900"/>
    </source>
</evidence>
<dbReference type="OrthoDB" id="8062037at2759"/>
<dbReference type="Pfam" id="PF19179">
    <property type="entry name" value="TTC3_DZIP3_dom"/>
    <property type="match status" value="1"/>
</dbReference>
<evidence type="ECO:0000256" key="2">
    <source>
        <dbReference type="ARBA" id="ARBA00004496"/>
    </source>
</evidence>
<dbReference type="InterPro" id="IPR056872">
    <property type="entry name" value="TTC3/DZIP3-like_helical"/>
</dbReference>
<proteinExistence type="predicted"/>
<dbReference type="SMART" id="SM00028">
    <property type="entry name" value="TPR"/>
    <property type="match status" value="2"/>
</dbReference>
<feature type="domain" description="RING-type" evidence="14">
    <location>
        <begin position="1601"/>
        <end position="1641"/>
    </location>
</feature>
<dbReference type="InterPro" id="IPR056871">
    <property type="entry name" value="WH_TTC3"/>
</dbReference>
<evidence type="ECO:0000256" key="11">
    <source>
        <dbReference type="PROSITE-ProRule" id="PRU00339"/>
    </source>
</evidence>
<keyword evidence="11" id="KW-0802">TPR repeat</keyword>
<keyword evidence="12" id="KW-0175">Coiled coil</keyword>
<dbReference type="InterPro" id="IPR056870">
    <property type="entry name" value="TTC3/DZIP3/RBM44-like_helical"/>
</dbReference>
<keyword evidence="17" id="KW-1185">Reference proteome</keyword>
<feature type="region of interest" description="Disordered" evidence="13">
    <location>
        <begin position="919"/>
        <end position="941"/>
    </location>
</feature>
<evidence type="ECO:0000313" key="17">
    <source>
        <dbReference type="Proteomes" id="UP000288216"/>
    </source>
</evidence>
<dbReference type="Pfam" id="PF00619">
    <property type="entry name" value="CARD"/>
    <property type="match status" value="1"/>
</dbReference>
<dbReference type="UniPathway" id="UPA00143"/>
<dbReference type="GO" id="GO:0005737">
    <property type="term" value="C:cytoplasm"/>
    <property type="evidence" value="ECO:0007669"/>
    <property type="project" value="UniProtKB-SubCell"/>
</dbReference>
<dbReference type="SUPFAM" id="SSF57850">
    <property type="entry name" value="RING/U-box"/>
    <property type="match status" value="1"/>
</dbReference>
<dbReference type="SUPFAM" id="SSF47986">
    <property type="entry name" value="DEATH domain"/>
    <property type="match status" value="1"/>
</dbReference>
<dbReference type="OMA" id="CEDVRAK"/>
<feature type="non-terminal residue" evidence="16">
    <location>
        <position position="1"/>
    </location>
</feature>
<feature type="region of interest" description="Disordered" evidence="13">
    <location>
        <begin position="65"/>
        <end position="131"/>
    </location>
</feature>
<comment type="catalytic activity">
    <reaction evidence="1">
        <text>S-ubiquitinyl-[E2 ubiquitin-conjugating enzyme]-L-cysteine + [acceptor protein]-L-lysine = [E2 ubiquitin-conjugating enzyme]-L-cysteine + N(6)-ubiquitinyl-[acceptor protein]-L-lysine.</text>
        <dbReference type="EC" id="2.3.2.27"/>
    </reaction>
</comment>
<keyword evidence="6" id="KW-0808">Transferase</keyword>
<evidence type="ECO:0000256" key="10">
    <source>
        <dbReference type="PROSITE-ProRule" id="PRU00175"/>
    </source>
</evidence>
<dbReference type="Proteomes" id="UP000288216">
    <property type="component" value="Unassembled WGS sequence"/>
</dbReference>
<feature type="compositionally biased region" description="Basic and acidic residues" evidence="13">
    <location>
        <begin position="429"/>
        <end position="450"/>
    </location>
</feature>
<evidence type="ECO:0000256" key="12">
    <source>
        <dbReference type="SAM" id="Coils"/>
    </source>
</evidence>
<dbReference type="InterPro" id="IPR011029">
    <property type="entry name" value="DEATH-like_dom_sf"/>
</dbReference>
<dbReference type="Gene3D" id="1.25.40.10">
    <property type="entry name" value="Tetratricopeptide repeat domain"/>
    <property type="match status" value="2"/>
</dbReference>
<feature type="repeat" description="TPR" evidence="11">
    <location>
        <begin position="227"/>
        <end position="260"/>
    </location>
</feature>
<evidence type="ECO:0000256" key="9">
    <source>
        <dbReference type="ARBA" id="ARBA00022833"/>
    </source>
</evidence>
<feature type="region of interest" description="Disordered" evidence="13">
    <location>
        <begin position="426"/>
        <end position="463"/>
    </location>
</feature>
<dbReference type="Pfam" id="PF13639">
    <property type="entry name" value="zf-RING_2"/>
    <property type="match status" value="1"/>
</dbReference>
<name>A0A401NZP9_SCYTO</name>
<feature type="region of interest" description="Disordered" evidence="13">
    <location>
        <begin position="836"/>
        <end position="857"/>
    </location>
</feature>
<reference evidence="16 17" key="1">
    <citation type="journal article" date="2018" name="Nat. Ecol. Evol.">
        <title>Shark genomes provide insights into elasmobranch evolution and the origin of vertebrates.</title>
        <authorList>
            <person name="Hara Y"/>
            <person name="Yamaguchi K"/>
            <person name="Onimaru K"/>
            <person name="Kadota M"/>
            <person name="Koyanagi M"/>
            <person name="Keeley SD"/>
            <person name="Tatsumi K"/>
            <person name="Tanaka K"/>
            <person name="Motone F"/>
            <person name="Kageyama Y"/>
            <person name="Nozu R"/>
            <person name="Adachi N"/>
            <person name="Nishimura O"/>
            <person name="Nakagawa R"/>
            <person name="Tanegashima C"/>
            <person name="Kiyatake I"/>
            <person name="Matsumoto R"/>
            <person name="Murakumo K"/>
            <person name="Nishida K"/>
            <person name="Terakita A"/>
            <person name="Kuratani S"/>
            <person name="Sato K"/>
            <person name="Hyodo S Kuraku.S."/>
        </authorList>
    </citation>
    <scope>NUCLEOTIDE SEQUENCE [LARGE SCALE GENOMIC DNA]</scope>
</reference>
<dbReference type="STRING" id="75743.A0A401NZP9"/>
<dbReference type="EMBL" id="BFAA01005656">
    <property type="protein sequence ID" value="GCB66330.1"/>
    <property type="molecule type" value="Genomic_DNA"/>
</dbReference>
<feature type="domain" description="CARD" evidence="15">
    <location>
        <begin position="465"/>
        <end position="542"/>
    </location>
</feature>
<comment type="subcellular location">
    <subcellularLocation>
        <location evidence="2">Cytoplasm</location>
    </subcellularLocation>
</comment>
<evidence type="ECO:0000256" key="13">
    <source>
        <dbReference type="SAM" id="MobiDB-lite"/>
    </source>
</evidence>
<keyword evidence="5" id="KW-0963">Cytoplasm</keyword>
<feature type="compositionally biased region" description="Basic and acidic residues" evidence="13">
    <location>
        <begin position="65"/>
        <end position="92"/>
    </location>
</feature>
<feature type="compositionally biased region" description="Polar residues" evidence="13">
    <location>
        <begin position="919"/>
        <end position="934"/>
    </location>
</feature>
<evidence type="ECO:0000256" key="8">
    <source>
        <dbReference type="ARBA" id="ARBA00022771"/>
    </source>
</evidence>
<feature type="compositionally biased region" description="Low complexity" evidence="13">
    <location>
        <begin position="1051"/>
        <end position="1066"/>
    </location>
</feature>
<dbReference type="PROSITE" id="PS50089">
    <property type="entry name" value="ZF_RING_2"/>
    <property type="match status" value="1"/>
</dbReference>
<evidence type="ECO:0000313" key="16">
    <source>
        <dbReference type="EMBL" id="GCB66330.1"/>
    </source>
</evidence>
<dbReference type="PROSITE" id="PS50005">
    <property type="entry name" value="TPR"/>
    <property type="match status" value="1"/>
</dbReference>
<evidence type="ECO:0000256" key="6">
    <source>
        <dbReference type="ARBA" id="ARBA00022679"/>
    </source>
</evidence>
<feature type="compositionally biased region" description="Basic and acidic residues" evidence="13">
    <location>
        <begin position="103"/>
        <end position="115"/>
    </location>
</feature>
<organism evidence="16 17">
    <name type="scientific">Scyliorhinus torazame</name>
    <name type="common">Cloudy catshark</name>
    <name type="synonym">Catulus torazame</name>
    <dbReference type="NCBI Taxonomy" id="75743"/>
    <lineage>
        <taxon>Eukaryota</taxon>
        <taxon>Metazoa</taxon>
        <taxon>Chordata</taxon>
        <taxon>Craniata</taxon>
        <taxon>Vertebrata</taxon>
        <taxon>Chondrichthyes</taxon>
        <taxon>Elasmobranchii</taxon>
        <taxon>Galeomorphii</taxon>
        <taxon>Galeoidea</taxon>
        <taxon>Carcharhiniformes</taxon>
        <taxon>Scyliorhinidae</taxon>
        <taxon>Scyliorhinus</taxon>
    </lineage>
</organism>
<feature type="compositionally biased region" description="Basic residues" evidence="13">
    <location>
        <begin position="668"/>
        <end position="678"/>
    </location>
</feature>
<dbReference type="InterPro" id="IPR043866">
    <property type="entry name" value="TTC3/DZIP3_dom"/>
</dbReference>
<dbReference type="InterPro" id="IPR001841">
    <property type="entry name" value="Znf_RING"/>
</dbReference>
<evidence type="ECO:0000259" key="15">
    <source>
        <dbReference type="PROSITE" id="PS50209"/>
    </source>
</evidence>
<keyword evidence="7" id="KW-0479">Metal-binding</keyword>
<evidence type="ECO:0000256" key="3">
    <source>
        <dbReference type="ARBA" id="ARBA00004906"/>
    </source>
</evidence>
<dbReference type="InterPro" id="IPR011990">
    <property type="entry name" value="TPR-like_helical_dom_sf"/>
</dbReference>
<gene>
    <name evidence="16" type="ORF">scyTo_0011994</name>
</gene>
<evidence type="ECO:0000256" key="4">
    <source>
        <dbReference type="ARBA" id="ARBA00012483"/>
    </source>
</evidence>
<accession>A0A401NZP9</accession>
<evidence type="ECO:0000259" key="14">
    <source>
        <dbReference type="PROSITE" id="PS50089"/>
    </source>
</evidence>
<dbReference type="SUPFAM" id="SSF48452">
    <property type="entry name" value="TPR-like"/>
    <property type="match status" value="2"/>
</dbReference>
<dbReference type="EC" id="2.3.2.27" evidence="4"/>
<dbReference type="GO" id="GO:0042981">
    <property type="term" value="P:regulation of apoptotic process"/>
    <property type="evidence" value="ECO:0007669"/>
    <property type="project" value="InterPro"/>
</dbReference>
<dbReference type="Gene3D" id="3.30.40.10">
    <property type="entry name" value="Zinc/RING finger domain, C3HC4 (zinc finger)"/>
    <property type="match status" value="1"/>
</dbReference>
<protein>
    <recommendedName>
        <fullName evidence="4">RING-type E3 ubiquitin transferase</fullName>
        <ecNumber evidence="4">2.3.2.27</ecNumber>
    </recommendedName>
</protein>
<dbReference type="PANTHER" id="PTHR17550:SF4">
    <property type="entry name" value="E3 UBIQUITIN-PROTEIN LIGASE TTC3"/>
    <property type="match status" value="1"/>
</dbReference>
<dbReference type="Gene3D" id="1.10.533.10">
    <property type="entry name" value="Death Domain, Fas"/>
    <property type="match status" value="1"/>
</dbReference>
<keyword evidence="9" id="KW-0862">Zinc</keyword>
<feature type="region of interest" description="Disordered" evidence="13">
    <location>
        <begin position="656"/>
        <end position="697"/>
    </location>
</feature>